<dbReference type="InterPro" id="IPR013103">
    <property type="entry name" value="RVT_2"/>
</dbReference>
<proteinExistence type="predicted"/>
<dbReference type="EMBL" id="BKCJ010007816">
    <property type="protein sequence ID" value="GEU79167.1"/>
    <property type="molecule type" value="Genomic_DNA"/>
</dbReference>
<protein>
    <submittedName>
        <fullName evidence="4">Uncharacterized protein</fullName>
    </submittedName>
</protein>
<name>A0A6L2N164_TANCI</name>
<dbReference type="PANTHER" id="PTHR11439:SF495">
    <property type="entry name" value="REVERSE TRANSCRIPTASE, RNA-DEPENDENT DNA POLYMERASE-RELATED"/>
    <property type="match status" value="1"/>
</dbReference>
<gene>
    <name evidence="4" type="ORF">Tci_051145</name>
</gene>
<dbReference type="SUPFAM" id="SSF56672">
    <property type="entry name" value="DNA/RNA polymerases"/>
    <property type="match status" value="1"/>
</dbReference>
<organism evidence="4">
    <name type="scientific">Tanacetum cinerariifolium</name>
    <name type="common">Dalmatian daisy</name>
    <name type="synonym">Chrysanthemum cinerariifolium</name>
    <dbReference type="NCBI Taxonomy" id="118510"/>
    <lineage>
        <taxon>Eukaryota</taxon>
        <taxon>Viridiplantae</taxon>
        <taxon>Streptophyta</taxon>
        <taxon>Embryophyta</taxon>
        <taxon>Tracheophyta</taxon>
        <taxon>Spermatophyta</taxon>
        <taxon>Magnoliopsida</taxon>
        <taxon>eudicotyledons</taxon>
        <taxon>Gunneridae</taxon>
        <taxon>Pentapetalae</taxon>
        <taxon>asterids</taxon>
        <taxon>campanulids</taxon>
        <taxon>Asterales</taxon>
        <taxon>Asteraceae</taxon>
        <taxon>Asteroideae</taxon>
        <taxon>Anthemideae</taxon>
        <taxon>Anthemidinae</taxon>
        <taxon>Tanacetum</taxon>
    </lineage>
</organism>
<accession>A0A6L2N164</accession>
<evidence type="ECO:0000259" key="3">
    <source>
        <dbReference type="Pfam" id="PF25597"/>
    </source>
</evidence>
<dbReference type="InterPro" id="IPR043502">
    <property type="entry name" value="DNA/RNA_pol_sf"/>
</dbReference>
<feature type="domain" description="Reverse transcriptase Ty1/copia-type" evidence="2">
    <location>
        <begin position="286"/>
        <end position="449"/>
    </location>
</feature>
<dbReference type="CDD" id="cd09272">
    <property type="entry name" value="RNase_HI_RT_Ty1"/>
    <property type="match status" value="1"/>
</dbReference>
<keyword evidence="1" id="KW-0175">Coiled coil</keyword>
<evidence type="ECO:0000256" key="1">
    <source>
        <dbReference type="SAM" id="Coils"/>
    </source>
</evidence>
<dbReference type="InterPro" id="IPR057670">
    <property type="entry name" value="SH3_retrovirus"/>
</dbReference>
<feature type="coiled-coil region" evidence="1">
    <location>
        <begin position="1233"/>
        <end position="1260"/>
    </location>
</feature>
<dbReference type="PANTHER" id="PTHR11439">
    <property type="entry name" value="GAG-POL-RELATED RETROTRANSPOSON"/>
    <property type="match status" value="1"/>
</dbReference>
<dbReference type="Pfam" id="PF25597">
    <property type="entry name" value="SH3_retrovirus"/>
    <property type="match status" value="1"/>
</dbReference>
<sequence>MRPFRCPVTILNTLDHLGKFDGKADERFFVGYSTISKAFRVFNSRTMIVEKTLHITFLENKPIGAGSGPTWLFDIDTLTESMKYKPVVASNQTNGNADSLLSSISKQFKPSGEEEKKGVKALRNKYYDVPTPDVLGILQKKDATVNSTNNFITVSPTVNVAGIEDNVLMKIYPILTTRIHKDHLVEQFIGDIHSAPQTRRMLKNVEPKMVIQALQDLSWIEAMQEELLHFKLKQVWKLVDLPNSKRVIRTKWIHRNKKDKRGIVVRNKARLVAQGYTQEEGIDYDEMDVKSAFLYGKIEEEVYVCQPSGFEDLKFPDKVYKVEKVLYGLHQAPRAWYKTLSTYLLDNGFQRGQIDKTLLIQRIKGDILLVRVYVDDIIFGSTKKELCTEFEKLMHKKFQMSSMGELTFFLGLQVTQKDDRIFISQDKYMAKILKNFGFATMKTASIPMETSKPFLKDKNAEDVDVHLNRSMIGSLMYLTSSRPDIMFTVCACARFQVTLRVSHLRVVKRMFRYLKGQPKLGLWYPKYSPFELEAYTNSDYAGACLDRKSTTGEYVAASSCYGQVLWIQNQMLDYGHNFMNTKIFIDNESTISIVKNLVFHSKKKHIEIRRHFIRDSYEKRLIQVIKIHTEHNVADLLIKAFDHRKAAKDAIGTEKPAKSKGFEQIVDFHNANQINYALIVNPTIYTSCIQQFWDFAKLEDAEGTACLPNNTIFEELARMNAKTTTWNEFSSTMASAIICLATNKKIQIFKYIFDNMVKNLEARVKFFMFPRFVQVFVNHQLGDMSHHKKIFVTFSLTKKVFANMKKEGKGFYGVVTPLFETMMVQASDEVGEGLVDKEDASKYGRIAETDADKDIFLIDETAQDQGRINNQDEMMGRHCEGDDDRCKVATVAACYVSIADCFLILLEYHGFISKLEVQTFKVNIVCCCVDIHAYWFSRLVLVHVLTAVTMKVNTMLSNMQVTLPLGIEPCSNDEGLMVTRRLYLAANVYVNYVLLYYCWIRVYSSTLRCRRLVWLVKPQGSLDPCYGDELITIFHMMFDMNADLPEKEVVVNKGAENVQKVIDKVLEEAVTTDGIEEAITTVGIKEAVTTTGIEEATKAKQKMLDPEKPLKKKAHIQEDQELAQRLFDEEKAQLEKEQRLAMEKAKEQKALIEECDDVQATIDADKQLAEQLQAQEREQLSIEEKSKLFTELIESRRKYFAAKRAKNIKNKPPTKAHQKSLMCTYLKNMDGYMQKAGYELEQESANRQRLEKEDDSAELQKCLEAVPDDGDDNFNRDDLKVSWSIVKARFEKTKPVDDMDNLLLHTLKTMFEHHVEDTVWTYQQGLSKMYPLTKNTLHQLWNDVRLQVDYECEMAYDLLRLIRNQIIEVNDAYAQLVLIIYKVTTVFNKVYDASSRVTTVDRVTTTGWIKTKIT</sequence>
<dbReference type="Pfam" id="PF07727">
    <property type="entry name" value="RVT_2"/>
    <property type="match status" value="1"/>
</dbReference>
<feature type="domain" description="Retroviral polymerase SH3-like" evidence="3">
    <location>
        <begin position="6"/>
        <end position="61"/>
    </location>
</feature>
<evidence type="ECO:0000259" key="2">
    <source>
        <dbReference type="Pfam" id="PF07727"/>
    </source>
</evidence>
<evidence type="ECO:0000313" key="4">
    <source>
        <dbReference type="EMBL" id="GEU79167.1"/>
    </source>
</evidence>
<feature type="coiled-coil region" evidence="1">
    <location>
        <begin position="1127"/>
        <end position="1175"/>
    </location>
</feature>
<comment type="caution">
    <text evidence="4">The sequence shown here is derived from an EMBL/GenBank/DDBJ whole genome shotgun (WGS) entry which is preliminary data.</text>
</comment>
<reference evidence="4" key="1">
    <citation type="journal article" date="2019" name="Sci. Rep.">
        <title>Draft genome of Tanacetum cinerariifolium, the natural source of mosquito coil.</title>
        <authorList>
            <person name="Yamashiro T."/>
            <person name="Shiraishi A."/>
            <person name="Satake H."/>
            <person name="Nakayama K."/>
        </authorList>
    </citation>
    <scope>NUCLEOTIDE SEQUENCE</scope>
</reference>